<organism evidence="2 3">
    <name type="scientific">Heterodermia speciosa</name>
    <dbReference type="NCBI Taxonomy" id="116794"/>
    <lineage>
        <taxon>Eukaryota</taxon>
        <taxon>Fungi</taxon>
        <taxon>Dikarya</taxon>
        <taxon>Ascomycota</taxon>
        <taxon>Pezizomycotina</taxon>
        <taxon>Lecanoromycetes</taxon>
        <taxon>OSLEUM clade</taxon>
        <taxon>Lecanoromycetidae</taxon>
        <taxon>Caliciales</taxon>
        <taxon>Physciaceae</taxon>
        <taxon>Heterodermia</taxon>
    </lineage>
</organism>
<keyword evidence="3" id="KW-1185">Reference proteome</keyword>
<protein>
    <submittedName>
        <fullName evidence="2">Uncharacterized protein</fullName>
    </submittedName>
</protein>
<evidence type="ECO:0000313" key="2">
    <source>
        <dbReference type="EMBL" id="CAF9939020.1"/>
    </source>
</evidence>
<proteinExistence type="predicted"/>
<gene>
    <name evidence="2" type="ORF">HETSPECPRED_001457</name>
</gene>
<accession>A0A8H3PF54</accession>
<dbReference type="Proteomes" id="UP000664521">
    <property type="component" value="Unassembled WGS sequence"/>
</dbReference>
<reference evidence="2" key="1">
    <citation type="submission" date="2021-03" db="EMBL/GenBank/DDBJ databases">
        <authorList>
            <person name="Tagirdzhanova G."/>
        </authorList>
    </citation>
    <scope>NUCLEOTIDE SEQUENCE</scope>
</reference>
<name>A0A8H3PF54_9LECA</name>
<feature type="signal peptide" evidence="1">
    <location>
        <begin position="1"/>
        <end position="20"/>
    </location>
</feature>
<dbReference type="EMBL" id="CAJPDS010000123">
    <property type="protein sequence ID" value="CAF9939020.1"/>
    <property type="molecule type" value="Genomic_DNA"/>
</dbReference>
<keyword evidence="1" id="KW-0732">Signal</keyword>
<evidence type="ECO:0000256" key="1">
    <source>
        <dbReference type="SAM" id="SignalP"/>
    </source>
</evidence>
<dbReference type="OrthoDB" id="3533794at2759"/>
<dbReference type="AlphaFoldDB" id="A0A8H3PF54"/>
<comment type="caution">
    <text evidence="2">The sequence shown here is derived from an EMBL/GenBank/DDBJ whole genome shotgun (WGS) entry which is preliminary data.</text>
</comment>
<evidence type="ECO:0000313" key="3">
    <source>
        <dbReference type="Proteomes" id="UP000664521"/>
    </source>
</evidence>
<sequence length="105" mass="11324">MRFSTLTASFITLLAGSAMADWKFEVWPTTDCSGTGTVIFSSSVPYKGNFNTRQGSFKIFALPASQHISFYTGSNQSGDISRYGSDLVGGPCVRNAPLSYGVYNN</sequence>
<feature type="chain" id="PRO_5034851201" evidence="1">
    <location>
        <begin position="21"/>
        <end position="105"/>
    </location>
</feature>